<dbReference type="OMA" id="ENCANIK"/>
<feature type="region of interest" description="Disordered" evidence="2">
    <location>
        <begin position="250"/>
        <end position="283"/>
    </location>
</feature>
<feature type="domain" description="C-type lectin" evidence="4">
    <location>
        <begin position="17"/>
        <end position="138"/>
    </location>
</feature>
<dbReference type="InterPro" id="IPR016186">
    <property type="entry name" value="C-type_lectin-like/link_sf"/>
</dbReference>
<dbReference type="InterPro" id="IPR001304">
    <property type="entry name" value="C-type_lectin-like"/>
</dbReference>
<dbReference type="SUPFAM" id="SSF56436">
    <property type="entry name" value="C-type lectin-like"/>
    <property type="match status" value="1"/>
</dbReference>
<dbReference type="eggNOG" id="KOG4297">
    <property type="taxonomic scope" value="Eukaryota"/>
</dbReference>
<dbReference type="GeneTree" id="ENSGT00390000010267"/>
<keyword evidence="6" id="KW-1185">Reference proteome</keyword>
<dbReference type="PROSITE" id="PS50041">
    <property type="entry name" value="C_TYPE_LECTIN_2"/>
    <property type="match status" value="1"/>
</dbReference>
<sequence length="283" mass="31680">MSTAALWEQYGNTSLEYYAEKNISRKLNYNNAVEKCSSYGGVLAQVTSELVQAFLETIIPLQQNQSRIYWIGASRNNTNSSWTWQDNANLSYSNWATNESHPTAIDLGYEENCAEIRSANMYQWYSSACDEKYGFVCQRQKAISTTTASMIQNVTTSTGTTKEATSEPTPTVLSLFTTVPNNTFPSGTTTPGTLPQARGLSNNLFTIIYILVALFVLVVICVVLIVVQRRKRRRRKRVFVTEALHQSTRERESLGVPTLKALTNETDNGSDISTSENLEKPHK</sequence>
<dbReference type="InterPro" id="IPR018378">
    <property type="entry name" value="C-type_lectin_CS"/>
</dbReference>
<evidence type="ECO:0000259" key="4">
    <source>
        <dbReference type="PROSITE" id="PS50041"/>
    </source>
</evidence>
<proteinExistence type="predicted"/>
<accession>H2YNF1</accession>
<dbReference type="AlphaFoldDB" id="H2YNF1"/>
<feature type="transmembrane region" description="Helical" evidence="3">
    <location>
        <begin position="204"/>
        <end position="227"/>
    </location>
</feature>
<evidence type="ECO:0000313" key="5">
    <source>
        <dbReference type="Ensembl" id="ENSCSAVP00000006858.1"/>
    </source>
</evidence>
<name>H2YNF1_CIOSA</name>
<evidence type="ECO:0000256" key="3">
    <source>
        <dbReference type="SAM" id="Phobius"/>
    </source>
</evidence>
<organism evidence="5 6">
    <name type="scientific">Ciona savignyi</name>
    <name type="common">Pacific transparent sea squirt</name>
    <dbReference type="NCBI Taxonomy" id="51511"/>
    <lineage>
        <taxon>Eukaryota</taxon>
        <taxon>Metazoa</taxon>
        <taxon>Chordata</taxon>
        <taxon>Tunicata</taxon>
        <taxon>Ascidiacea</taxon>
        <taxon>Phlebobranchia</taxon>
        <taxon>Cionidae</taxon>
        <taxon>Ciona</taxon>
    </lineage>
</organism>
<dbReference type="Gene3D" id="3.10.100.10">
    <property type="entry name" value="Mannose-Binding Protein A, subunit A"/>
    <property type="match status" value="1"/>
</dbReference>
<evidence type="ECO:0000313" key="6">
    <source>
        <dbReference type="Proteomes" id="UP000007875"/>
    </source>
</evidence>
<dbReference type="Proteomes" id="UP000007875">
    <property type="component" value="Unassembled WGS sequence"/>
</dbReference>
<dbReference type="STRING" id="51511.ENSCSAVP00000006858"/>
<evidence type="ECO:0000256" key="2">
    <source>
        <dbReference type="SAM" id="MobiDB-lite"/>
    </source>
</evidence>
<dbReference type="Pfam" id="PF00059">
    <property type="entry name" value="Lectin_C"/>
    <property type="match status" value="1"/>
</dbReference>
<keyword evidence="3" id="KW-0812">Transmembrane</keyword>
<dbReference type="PANTHER" id="PTHR22803">
    <property type="entry name" value="MANNOSE, PHOSPHOLIPASE, LECTIN RECEPTOR RELATED"/>
    <property type="match status" value="1"/>
</dbReference>
<dbReference type="InParanoid" id="H2YNF1"/>
<dbReference type="HOGENOM" id="CLU_983384_0_0_1"/>
<reference evidence="5" key="3">
    <citation type="submission" date="2025-09" db="UniProtKB">
        <authorList>
            <consortium name="Ensembl"/>
        </authorList>
    </citation>
    <scope>IDENTIFICATION</scope>
</reference>
<feature type="compositionally biased region" description="Polar residues" evidence="2">
    <location>
        <begin position="261"/>
        <end position="276"/>
    </location>
</feature>
<keyword evidence="3" id="KW-0472">Membrane</keyword>
<dbReference type="PROSITE" id="PS00615">
    <property type="entry name" value="C_TYPE_LECTIN_1"/>
    <property type="match status" value="1"/>
</dbReference>
<keyword evidence="1" id="KW-1015">Disulfide bond</keyword>
<dbReference type="InterPro" id="IPR016187">
    <property type="entry name" value="CTDL_fold"/>
</dbReference>
<protein>
    <recommendedName>
        <fullName evidence="4">C-type lectin domain-containing protein</fullName>
    </recommendedName>
</protein>
<dbReference type="InterPro" id="IPR050111">
    <property type="entry name" value="C-type_lectin/snaclec_domain"/>
</dbReference>
<reference evidence="6" key="1">
    <citation type="submission" date="2003-08" db="EMBL/GenBank/DDBJ databases">
        <authorList>
            <person name="Birren B."/>
            <person name="Nusbaum C."/>
            <person name="Abebe A."/>
            <person name="Abouelleil A."/>
            <person name="Adekoya E."/>
            <person name="Ait-zahra M."/>
            <person name="Allen N."/>
            <person name="Allen T."/>
            <person name="An P."/>
            <person name="Anderson M."/>
            <person name="Anderson S."/>
            <person name="Arachchi H."/>
            <person name="Armbruster J."/>
            <person name="Bachantsang P."/>
            <person name="Baldwin J."/>
            <person name="Barry A."/>
            <person name="Bayul T."/>
            <person name="Blitshsteyn B."/>
            <person name="Bloom T."/>
            <person name="Blye J."/>
            <person name="Boguslavskiy L."/>
            <person name="Borowsky M."/>
            <person name="Boukhgalter B."/>
            <person name="Brunache A."/>
            <person name="Butler J."/>
            <person name="Calixte N."/>
            <person name="Calvo S."/>
            <person name="Camarata J."/>
            <person name="Campo K."/>
            <person name="Chang J."/>
            <person name="Cheshatsang Y."/>
            <person name="Citroen M."/>
            <person name="Collymore A."/>
            <person name="Considine T."/>
            <person name="Cook A."/>
            <person name="Cooke P."/>
            <person name="Corum B."/>
            <person name="Cuomo C."/>
            <person name="David R."/>
            <person name="Dawoe T."/>
            <person name="Degray S."/>
            <person name="Dodge S."/>
            <person name="Dooley K."/>
            <person name="Dorje P."/>
            <person name="Dorjee K."/>
            <person name="Dorris L."/>
            <person name="Duffey N."/>
            <person name="Dupes A."/>
            <person name="Elkins T."/>
            <person name="Engels R."/>
            <person name="Erickson J."/>
            <person name="Farina A."/>
            <person name="Faro S."/>
            <person name="Ferreira P."/>
            <person name="Fischer H."/>
            <person name="Fitzgerald M."/>
            <person name="Foley K."/>
            <person name="Gage D."/>
            <person name="Galagan J."/>
            <person name="Gearin G."/>
            <person name="Gnerre S."/>
            <person name="Gnirke A."/>
            <person name="Goyette A."/>
            <person name="Graham J."/>
            <person name="Grandbois E."/>
            <person name="Gyaltsen K."/>
            <person name="Hafez N."/>
            <person name="Hagopian D."/>
            <person name="Hagos B."/>
            <person name="Hall J."/>
            <person name="Hatcher B."/>
            <person name="Heller A."/>
            <person name="Higgins H."/>
            <person name="Honan T."/>
            <person name="Horn A."/>
            <person name="Houde N."/>
            <person name="Hughes L."/>
            <person name="Hulme W."/>
            <person name="Husby E."/>
            <person name="Iliev I."/>
            <person name="Jaffe D."/>
            <person name="Jones C."/>
            <person name="Kamal M."/>
            <person name="Kamat A."/>
            <person name="Kamvysselis M."/>
            <person name="Karlsson E."/>
            <person name="Kells C."/>
            <person name="Kieu A."/>
            <person name="Kisner P."/>
            <person name="Kodira C."/>
            <person name="Kulbokas E."/>
            <person name="Labutti K."/>
            <person name="Lama D."/>
            <person name="Landers T."/>
            <person name="Leger J."/>
            <person name="Levine S."/>
            <person name="Lewis D."/>
            <person name="Lewis T."/>
            <person name="Lindblad-toh K."/>
            <person name="Liu X."/>
            <person name="Lokyitsang T."/>
            <person name="Lokyitsang Y."/>
            <person name="Lucien O."/>
            <person name="Lui A."/>
            <person name="Ma L.J."/>
            <person name="Mabbitt R."/>
            <person name="Macdonald J."/>
            <person name="Maclean C."/>
            <person name="Major J."/>
            <person name="Manning J."/>
            <person name="Marabella R."/>
            <person name="Maru K."/>
            <person name="Matthews C."/>
            <person name="Mauceli E."/>
            <person name="Mccarthy M."/>
            <person name="Mcdonough S."/>
            <person name="Mcghee T."/>
            <person name="Meldrim J."/>
            <person name="Meneus L."/>
            <person name="Mesirov J."/>
            <person name="Mihalev A."/>
            <person name="Mihova T."/>
            <person name="Mikkelsen T."/>
            <person name="Mlenga V."/>
            <person name="Moru K."/>
            <person name="Mozes J."/>
            <person name="Mulrain L."/>
            <person name="Munson G."/>
            <person name="Naylor J."/>
            <person name="Newes C."/>
            <person name="Nguyen C."/>
            <person name="Nguyen N."/>
            <person name="Nguyen T."/>
            <person name="Nicol R."/>
            <person name="Nielsen C."/>
            <person name="Nizzari M."/>
            <person name="Norbu C."/>
            <person name="Norbu N."/>
            <person name="O'donnell P."/>
            <person name="Okoawo O."/>
            <person name="O'leary S."/>
            <person name="Omotosho B."/>
            <person name="O'neill K."/>
            <person name="Osman S."/>
            <person name="Parker S."/>
            <person name="Perrin D."/>
            <person name="Phunkhang P."/>
            <person name="Piqani B."/>
            <person name="Purcell S."/>
            <person name="Rachupka T."/>
            <person name="Ramasamy U."/>
            <person name="Rameau R."/>
            <person name="Ray V."/>
            <person name="Raymond C."/>
            <person name="Retta R."/>
            <person name="Richardson S."/>
            <person name="Rise C."/>
            <person name="Rodriguez J."/>
            <person name="Rogers J."/>
            <person name="Rogov P."/>
            <person name="Rutman M."/>
            <person name="Schupbach R."/>
            <person name="Seaman C."/>
            <person name="Settipalli S."/>
            <person name="Sharpe T."/>
            <person name="Sheridan J."/>
            <person name="Sherpa N."/>
            <person name="Shi J."/>
            <person name="Smirnov S."/>
            <person name="Smith C."/>
            <person name="Sougnez C."/>
            <person name="Spencer B."/>
            <person name="Stalker J."/>
            <person name="Stange-thomann N."/>
            <person name="Stavropoulos S."/>
            <person name="Stetson K."/>
            <person name="Stone C."/>
            <person name="Stone S."/>
            <person name="Stubbs M."/>
            <person name="Talamas J."/>
            <person name="Tchuinga P."/>
            <person name="Tenzing P."/>
            <person name="Tesfaye S."/>
            <person name="Theodore J."/>
            <person name="Thoulutsang Y."/>
            <person name="Topham K."/>
            <person name="Towey S."/>
            <person name="Tsamla T."/>
            <person name="Tsomo N."/>
            <person name="Vallee D."/>
            <person name="Vassiliev H."/>
            <person name="Venkataraman V."/>
            <person name="Vinson J."/>
            <person name="Vo A."/>
            <person name="Wade C."/>
            <person name="Wang S."/>
            <person name="Wangchuk T."/>
            <person name="Wangdi T."/>
            <person name="Whittaker C."/>
            <person name="Wilkinson J."/>
            <person name="Wu Y."/>
            <person name="Wyman D."/>
            <person name="Yadav S."/>
            <person name="Yang S."/>
            <person name="Yang X."/>
            <person name="Yeager S."/>
            <person name="Yee E."/>
            <person name="Young G."/>
            <person name="Zainoun J."/>
            <person name="Zembeck L."/>
            <person name="Zimmer A."/>
            <person name="Zody M."/>
            <person name="Lander E."/>
        </authorList>
    </citation>
    <scope>NUCLEOTIDE SEQUENCE [LARGE SCALE GENOMIC DNA]</scope>
</reference>
<dbReference type="Ensembl" id="ENSCSAVT00000006945.1">
    <property type="protein sequence ID" value="ENSCSAVP00000006858.1"/>
    <property type="gene ID" value="ENSCSAVG00000004088.1"/>
</dbReference>
<keyword evidence="3" id="KW-1133">Transmembrane helix</keyword>
<dbReference type="CDD" id="cd00037">
    <property type="entry name" value="CLECT"/>
    <property type="match status" value="1"/>
</dbReference>
<evidence type="ECO:0000256" key="1">
    <source>
        <dbReference type="ARBA" id="ARBA00023157"/>
    </source>
</evidence>
<reference evidence="5" key="2">
    <citation type="submission" date="2025-08" db="UniProtKB">
        <authorList>
            <consortium name="Ensembl"/>
        </authorList>
    </citation>
    <scope>IDENTIFICATION</scope>
</reference>
<dbReference type="SMART" id="SM00034">
    <property type="entry name" value="CLECT"/>
    <property type="match status" value="1"/>
</dbReference>